<gene>
    <name evidence="1" type="ORF">RN96_12750</name>
</gene>
<protein>
    <submittedName>
        <fullName evidence="1">Uncharacterized protein</fullName>
    </submittedName>
</protein>
<reference evidence="1 2" key="1">
    <citation type="submission" date="2017-06" db="EMBL/GenBank/DDBJ databases">
        <title>Genome sequencing of Fusobacterium nucleatum subsp. polymorphum KCOM 1232 (=ChDC F37).</title>
        <authorList>
            <person name="Kook J.-K."/>
            <person name="Park S.-N."/>
            <person name="Lim Y.K."/>
            <person name="Roh H."/>
        </authorList>
    </citation>
    <scope>NUCLEOTIDE SEQUENCE [LARGE SCALE GENOMIC DNA]</scope>
    <source>
        <strain evidence="2">KCOM 1232 ( ChDC F37)</strain>
    </source>
</reference>
<proteinExistence type="predicted"/>
<organism evidence="1 2">
    <name type="scientific">Fusobacterium nucleatum subsp. polymorphum</name>
    <name type="common">Fusobacterium polymorphum</name>
    <dbReference type="NCBI Taxonomy" id="76857"/>
    <lineage>
        <taxon>Bacteria</taxon>
        <taxon>Fusobacteriati</taxon>
        <taxon>Fusobacteriota</taxon>
        <taxon>Fusobacteriia</taxon>
        <taxon>Fusobacteriales</taxon>
        <taxon>Fusobacteriaceae</taxon>
        <taxon>Fusobacterium</taxon>
    </lineage>
</organism>
<comment type="caution">
    <text evidence="1">The sequence shown here is derived from an EMBL/GenBank/DDBJ whole genome shotgun (WGS) entry which is preliminary data.</text>
</comment>
<dbReference type="Proteomes" id="UP000222862">
    <property type="component" value="Unassembled WGS sequence"/>
</dbReference>
<dbReference type="AlphaFoldDB" id="A0A2B7YH78"/>
<evidence type="ECO:0000313" key="1">
    <source>
        <dbReference type="EMBL" id="PGH19967.1"/>
    </source>
</evidence>
<name>A0A2B7YH78_FUSNP</name>
<sequence length="128" mass="14777">MKKTFLIHKLRQRINFENNYHKQKVVFIVSAGIIKGTVTLPRDYDDSVQYDNDGYTHMQDILNSVCREGYKNIDKVSTQYVPFFNEHEVIVLEDVEFSSGSKTVHLNSLLLFPEEIIAISVVPADKKI</sequence>
<dbReference type="RefSeq" id="WP_098703716.1">
    <property type="nucleotide sequence ID" value="NZ_NJGI01000007.1"/>
</dbReference>
<accession>A0A2B7YH78</accession>
<dbReference type="EMBL" id="NJGI01000007">
    <property type="protein sequence ID" value="PGH19967.1"/>
    <property type="molecule type" value="Genomic_DNA"/>
</dbReference>
<evidence type="ECO:0000313" key="2">
    <source>
        <dbReference type="Proteomes" id="UP000222862"/>
    </source>
</evidence>